<dbReference type="InterPro" id="IPR003653">
    <property type="entry name" value="Peptidase_C48_C"/>
</dbReference>
<dbReference type="GO" id="GO:0070139">
    <property type="term" value="F:SUMO-specific endopeptidase activity"/>
    <property type="evidence" value="ECO:0007669"/>
    <property type="project" value="TreeGrafter"/>
</dbReference>
<dbReference type="PANTHER" id="PTHR46896:SF3">
    <property type="entry name" value="FI06413P-RELATED"/>
    <property type="match status" value="1"/>
</dbReference>
<dbReference type="GO" id="GO:0005634">
    <property type="term" value="C:nucleus"/>
    <property type="evidence" value="ECO:0007669"/>
    <property type="project" value="TreeGrafter"/>
</dbReference>
<keyword evidence="4" id="KW-0833">Ubl conjugation pathway</keyword>
<evidence type="ECO:0000256" key="1">
    <source>
        <dbReference type="ARBA" id="ARBA00005234"/>
    </source>
</evidence>
<dbReference type="GO" id="GO:0005737">
    <property type="term" value="C:cytoplasm"/>
    <property type="evidence" value="ECO:0007669"/>
    <property type="project" value="TreeGrafter"/>
</dbReference>
<name>A0A915L2E7_ROMCU</name>
<dbReference type="AlphaFoldDB" id="A0A915L2E7"/>
<proteinExistence type="inferred from homology"/>
<dbReference type="Proteomes" id="UP000887565">
    <property type="component" value="Unplaced"/>
</dbReference>
<dbReference type="GO" id="GO:0006508">
    <property type="term" value="P:proteolysis"/>
    <property type="evidence" value="ECO:0007669"/>
    <property type="project" value="UniProtKB-KW"/>
</dbReference>
<evidence type="ECO:0000313" key="7">
    <source>
        <dbReference type="Proteomes" id="UP000887565"/>
    </source>
</evidence>
<evidence type="ECO:0000256" key="2">
    <source>
        <dbReference type="ARBA" id="ARBA00022553"/>
    </source>
</evidence>
<feature type="domain" description="Ubiquitin-like protease family profile" evidence="6">
    <location>
        <begin position="81"/>
        <end position="219"/>
    </location>
</feature>
<comment type="similarity">
    <text evidence="1">Belongs to the peptidase C48 family.</text>
</comment>
<keyword evidence="2" id="KW-0597">Phosphoprotein</keyword>
<dbReference type="InterPro" id="IPR051947">
    <property type="entry name" value="Sentrin-specific_protease"/>
</dbReference>
<dbReference type="SUPFAM" id="SSF54001">
    <property type="entry name" value="Cysteine proteinases"/>
    <property type="match status" value="1"/>
</dbReference>
<evidence type="ECO:0000259" key="6">
    <source>
        <dbReference type="PROSITE" id="PS50600"/>
    </source>
</evidence>
<dbReference type="GO" id="GO:0016926">
    <property type="term" value="P:protein desumoylation"/>
    <property type="evidence" value="ECO:0007669"/>
    <property type="project" value="TreeGrafter"/>
</dbReference>
<dbReference type="InterPro" id="IPR038765">
    <property type="entry name" value="Papain-like_cys_pep_sf"/>
</dbReference>
<evidence type="ECO:0000256" key="5">
    <source>
        <dbReference type="ARBA" id="ARBA00022801"/>
    </source>
</evidence>
<evidence type="ECO:0000256" key="4">
    <source>
        <dbReference type="ARBA" id="ARBA00022786"/>
    </source>
</evidence>
<dbReference type="Pfam" id="PF02902">
    <property type="entry name" value="Peptidase_C48"/>
    <property type="match status" value="1"/>
</dbReference>
<organism evidence="7 8">
    <name type="scientific">Romanomermis culicivorax</name>
    <name type="common">Nematode worm</name>
    <dbReference type="NCBI Taxonomy" id="13658"/>
    <lineage>
        <taxon>Eukaryota</taxon>
        <taxon>Metazoa</taxon>
        <taxon>Ecdysozoa</taxon>
        <taxon>Nematoda</taxon>
        <taxon>Enoplea</taxon>
        <taxon>Dorylaimia</taxon>
        <taxon>Mermithida</taxon>
        <taxon>Mermithoidea</taxon>
        <taxon>Mermithidae</taxon>
        <taxon>Romanomermis</taxon>
    </lineage>
</organism>
<dbReference type="PANTHER" id="PTHR46896">
    <property type="entry name" value="SENTRIN-SPECIFIC PROTEASE"/>
    <property type="match status" value="1"/>
</dbReference>
<keyword evidence="3" id="KW-0645">Protease</keyword>
<protein>
    <submittedName>
        <fullName evidence="8">Ubiquitin-like protease family profile domain-containing protein</fullName>
    </submittedName>
</protein>
<evidence type="ECO:0000256" key="3">
    <source>
        <dbReference type="ARBA" id="ARBA00022670"/>
    </source>
</evidence>
<evidence type="ECO:0000313" key="8">
    <source>
        <dbReference type="WBParaSite" id="nRc.2.0.1.t45309-RA"/>
    </source>
</evidence>
<sequence>MVIIVPRCSSSGQDRSRLLIRKEMGKARGNEQQLQISDSYESQQSSTSSLQHSQAISDFLLDVPENFELIYPLTSKKSDSITLTFNDVSCLEPDAFLNDNIIDFFLKYVHQELVADDLRDRIYIFNSFFYSRLTSRSNSFNNASNVDQPSTIGVGSAVAKKGEVSSSACVKNVHWRSEEFGSGNARIDPILQESTRISVFDAEHDNVCKVSKFRENRDF</sequence>
<dbReference type="PROSITE" id="PS50600">
    <property type="entry name" value="ULP_PROTEASE"/>
    <property type="match status" value="1"/>
</dbReference>
<keyword evidence="5" id="KW-0378">Hydrolase</keyword>
<reference evidence="8" key="1">
    <citation type="submission" date="2022-11" db="UniProtKB">
        <authorList>
            <consortium name="WormBaseParasite"/>
        </authorList>
    </citation>
    <scope>IDENTIFICATION</scope>
</reference>
<dbReference type="WBParaSite" id="nRc.2.0.1.t45309-RA">
    <property type="protein sequence ID" value="nRc.2.0.1.t45309-RA"/>
    <property type="gene ID" value="nRc.2.0.1.g45309"/>
</dbReference>
<keyword evidence="7" id="KW-1185">Reference proteome</keyword>
<dbReference type="Gene3D" id="3.40.395.10">
    <property type="entry name" value="Adenoviral Proteinase, Chain A"/>
    <property type="match status" value="1"/>
</dbReference>
<accession>A0A915L2E7</accession>